<dbReference type="Gene3D" id="3.30.470.20">
    <property type="entry name" value="ATP-grasp fold, B domain"/>
    <property type="match status" value="1"/>
</dbReference>
<dbReference type="AlphaFoldDB" id="A0AA90P2X2"/>
<accession>A0AA90P2X2</accession>
<proteinExistence type="predicted"/>
<organism evidence="1 2">
    <name type="scientific">Candidatus Endonucleibacter bathymodioli</name>
    <dbReference type="NCBI Taxonomy" id="539814"/>
    <lineage>
        <taxon>Bacteria</taxon>
        <taxon>Pseudomonadati</taxon>
        <taxon>Pseudomonadota</taxon>
        <taxon>Gammaproteobacteria</taxon>
        <taxon>Oceanospirillales</taxon>
        <taxon>Endozoicomonadaceae</taxon>
        <taxon>Candidatus Endonucleibacter</taxon>
    </lineage>
</organism>
<evidence type="ECO:0000313" key="1">
    <source>
        <dbReference type="EMBL" id="MDP0590126.1"/>
    </source>
</evidence>
<protein>
    <submittedName>
        <fullName evidence="1">Uncharacterized protein</fullName>
    </submittedName>
</protein>
<keyword evidence="2" id="KW-1185">Reference proteome</keyword>
<evidence type="ECO:0000313" key="2">
    <source>
        <dbReference type="Proteomes" id="UP001178148"/>
    </source>
</evidence>
<gene>
    <name evidence="1" type="ORF">QS748_13450</name>
</gene>
<dbReference type="Proteomes" id="UP001178148">
    <property type="component" value="Unassembled WGS sequence"/>
</dbReference>
<sequence>MSRLVGLLQLSDGLLHTQLIVEEDKFWIVECMRRCPGDLYGYLVDMSAGIQYTDLLVRSYIAEDLPGRVPLGVYKNCVRHTVSSAEPINFFSYSHAIPGEDVWVVPLKNSGEELGVAPYDKLAIIFSEVGSYEAMLELSPVWTV</sequence>
<reference evidence="1 2" key="1">
    <citation type="journal article" date="2023" name="bioRxiv">
        <title>An intranuclear bacterial parasite of deep-sea mussels expresses apoptosis inhibitors acquired from its host.</title>
        <authorList>
            <person name="Gonzalez Porras M.A."/>
            <person name="Assie A."/>
            <person name="Tietjen M."/>
            <person name="Violette M."/>
            <person name="Kleiner M."/>
            <person name="Gruber-Vodicka H."/>
            <person name="Dubilier N."/>
            <person name="Leisch N."/>
        </authorList>
    </citation>
    <scope>NUCLEOTIDE SEQUENCE [LARGE SCALE GENOMIC DNA]</scope>
    <source>
        <strain evidence="1">IAP13</strain>
    </source>
</reference>
<name>A0AA90P2X2_9GAMM</name>
<dbReference type="EMBL" id="JASXSV010000031">
    <property type="protein sequence ID" value="MDP0590126.1"/>
    <property type="molecule type" value="Genomic_DNA"/>
</dbReference>
<comment type="caution">
    <text evidence="1">The sequence shown here is derived from an EMBL/GenBank/DDBJ whole genome shotgun (WGS) entry which is preliminary data.</text>
</comment>